<proteinExistence type="predicted"/>
<evidence type="ECO:0000256" key="5">
    <source>
        <dbReference type="ARBA" id="ARBA00022777"/>
    </source>
</evidence>
<dbReference type="GO" id="GO:0016020">
    <property type="term" value="C:membrane"/>
    <property type="evidence" value="ECO:0007669"/>
    <property type="project" value="UniProtKB-SubCell"/>
</dbReference>
<dbReference type="PROSITE" id="PS50011">
    <property type="entry name" value="PROTEIN_KINASE_DOM"/>
    <property type="match status" value="1"/>
</dbReference>
<feature type="transmembrane region" description="Helical" evidence="10">
    <location>
        <begin position="387"/>
        <end position="410"/>
    </location>
</feature>
<gene>
    <name evidence="12" type="ORF">RJ641_003063</name>
</gene>
<dbReference type="PANTHER" id="PTHR34590">
    <property type="entry name" value="OS03G0124300 PROTEIN-RELATED"/>
    <property type="match status" value="1"/>
</dbReference>
<dbReference type="Gene3D" id="3.30.200.20">
    <property type="entry name" value="Phosphorylase Kinase, domain 1"/>
    <property type="match status" value="1"/>
</dbReference>
<dbReference type="InterPro" id="IPR045272">
    <property type="entry name" value="ANXUR1/2-like"/>
</dbReference>
<dbReference type="Pfam" id="PF07714">
    <property type="entry name" value="PK_Tyr_Ser-Thr"/>
    <property type="match status" value="1"/>
</dbReference>
<accession>A0AAN8VBS6</accession>
<dbReference type="Gene3D" id="1.10.510.10">
    <property type="entry name" value="Transferase(Phosphotransferase) domain 1"/>
    <property type="match status" value="1"/>
</dbReference>
<evidence type="ECO:0000256" key="9">
    <source>
        <dbReference type="SAM" id="MobiDB-lite"/>
    </source>
</evidence>
<evidence type="ECO:0000313" key="13">
    <source>
        <dbReference type="Proteomes" id="UP001370490"/>
    </source>
</evidence>
<evidence type="ECO:0000256" key="6">
    <source>
        <dbReference type="ARBA" id="ARBA00022840"/>
    </source>
</evidence>
<dbReference type="GO" id="GO:0004674">
    <property type="term" value="F:protein serine/threonine kinase activity"/>
    <property type="evidence" value="ECO:0007669"/>
    <property type="project" value="UniProtKB-KW"/>
</dbReference>
<keyword evidence="3" id="KW-0808">Transferase</keyword>
<keyword evidence="2" id="KW-0723">Serine/threonine-protein kinase</keyword>
<keyword evidence="5 12" id="KW-0418">Kinase</keyword>
<dbReference type="InterPro" id="IPR017441">
    <property type="entry name" value="Protein_kinase_ATP_BS"/>
</dbReference>
<dbReference type="InterPro" id="IPR011009">
    <property type="entry name" value="Kinase-like_dom_sf"/>
</dbReference>
<keyword evidence="7" id="KW-0325">Glycoprotein</keyword>
<evidence type="ECO:0000256" key="4">
    <source>
        <dbReference type="ARBA" id="ARBA00022741"/>
    </source>
</evidence>
<evidence type="ECO:0000313" key="12">
    <source>
        <dbReference type="EMBL" id="KAK6931270.1"/>
    </source>
</evidence>
<comment type="subcellular location">
    <subcellularLocation>
        <location evidence="1">Membrane</location>
        <topology evidence="1">Single-pass type I membrane protein</topology>
    </subcellularLocation>
</comment>
<keyword evidence="10" id="KW-0812">Transmembrane</keyword>
<feature type="binding site" evidence="8">
    <location>
        <position position="474"/>
    </location>
    <ligand>
        <name>ATP</name>
        <dbReference type="ChEBI" id="CHEBI:30616"/>
    </ligand>
</feature>
<keyword evidence="10" id="KW-0472">Membrane</keyword>
<keyword evidence="10" id="KW-1133">Transmembrane helix</keyword>
<dbReference type="InterPro" id="IPR001245">
    <property type="entry name" value="Ser-Thr/Tyr_kinase_cat_dom"/>
</dbReference>
<dbReference type="GO" id="GO:0004714">
    <property type="term" value="F:transmembrane receptor protein tyrosine kinase activity"/>
    <property type="evidence" value="ECO:0007669"/>
    <property type="project" value="InterPro"/>
</dbReference>
<keyword evidence="13" id="KW-1185">Reference proteome</keyword>
<feature type="non-terminal residue" evidence="12">
    <location>
        <position position="1"/>
    </location>
</feature>
<sequence length="650" mass="72798">PLRGDLEINDIDNRNQAKITQFLLSTESVSVSADKSAFTSPDNGILDCYSSTETQSSVRQAWIPYYRSKVELSSKVASKTTISDPRRPKFPKIGVCIFVNKYTLMRTTASSFPVKASYIIKEYCVIVDGELLNITFTPSPNFPGAYGFINRIEVVSMPENLYLRTINVFPNPMNSSTALEIVYQVNVGGFSVSPDHSTGFSRPWTGDYGYLIAGEFSFILYSEVYINYSSTVAAYYVPKEVYATARIAGRKQNGSRSLYWSFPVDSGFHYLVRLHFCEIMSSITNNHQRVFSIFINGQIADDQADVMQWSHDQRVPVYRDYAVNCTGTEDLSIVIQSVTDSKYAAILNGLEILKFSDVKNNLAGPNPFKVASTQDHETSFSSYRIPLLVMTCAFISLFCVLVVWLIHLHYCYASKWQSRNPILWPSSEQFRCFSLLELRLATDNFSNNCLLGEGGFGKVYEGSINGGSAKVAVKRGNPGSNQGVNEFHTEITMLSKLRHSNLVSLIGYCMEDAELILVYDFMAQGTVRDHLYNTCKPPVPWKKSGTIDQIIDPIIAGTIAPECLKTFTGIARKCLADKGSERPTMSNVIWNLELAWQQQQLQECGEMAGTNWNHAIQMSVMIDGQHHYWNNNSDPTPGAEFSELTVPTGR</sequence>
<dbReference type="Gene3D" id="2.60.120.430">
    <property type="entry name" value="Galactose-binding lectin"/>
    <property type="match status" value="1"/>
</dbReference>
<evidence type="ECO:0000256" key="8">
    <source>
        <dbReference type="PROSITE-ProRule" id="PRU10141"/>
    </source>
</evidence>
<evidence type="ECO:0000256" key="1">
    <source>
        <dbReference type="ARBA" id="ARBA00004479"/>
    </source>
</evidence>
<dbReference type="Proteomes" id="UP001370490">
    <property type="component" value="Unassembled WGS sequence"/>
</dbReference>
<evidence type="ECO:0000256" key="2">
    <source>
        <dbReference type="ARBA" id="ARBA00022527"/>
    </source>
</evidence>
<dbReference type="InterPro" id="IPR000719">
    <property type="entry name" value="Prot_kinase_dom"/>
</dbReference>
<dbReference type="SUPFAM" id="SSF56112">
    <property type="entry name" value="Protein kinase-like (PK-like)"/>
    <property type="match status" value="1"/>
</dbReference>
<evidence type="ECO:0000259" key="11">
    <source>
        <dbReference type="PROSITE" id="PS50011"/>
    </source>
</evidence>
<name>A0AAN8VBS6_9MAGN</name>
<protein>
    <submittedName>
        <fullName evidence="12">Serine-threonine/tyrosine-protein kinase, catalytic domain</fullName>
    </submittedName>
</protein>
<dbReference type="PROSITE" id="PS00107">
    <property type="entry name" value="PROTEIN_KINASE_ATP"/>
    <property type="match status" value="1"/>
</dbReference>
<comment type="caution">
    <text evidence="12">The sequence shown here is derived from an EMBL/GenBank/DDBJ whole genome shotgun (WGS) entry which is preliminary data.</text>
</comment>
<evidence type="ECO:0000256" key="3">
    <source>
        <dbReference type="ARBA" id="ARBA00022679"/>
    </source>
</evidence>
<evidence type="ECO:0000256" key="7">
    <source>
        <dbReference type="ARBA" id="ARBA00023180"/>
    </source>
</evidence>
<organism evidence="12 13">
    <name type="scientific">Dillenia turbinata</name>
    <dbReference type="NCBI Taxonomy" id="194707"/>
    <lineage>
        <taxon>Eukaryota</taxon>
        <taxon>Viridiplantae</taxon>
        <taxon>Streptophyta</taxon>
        <taxon>Embryophyta</taxon>
        <taxon>Tracheophyta</taxon>
        <taxon>Spermatophyta</taxon>
        <taxon>Magnoliopsida</taxon>
        <taxon>eudicotyledons</taxon>
        <taxon>Gunneridae</taxon>
        <taxon>Pentapetalae</taxon>
        <taxon>Dilleniales</taxon>
        <taxon>Dilleniaceae</taxon>
        <taxon>Dillenia</taxon>
    </lineage>
</organism>
<reference evidence="12 13" key="1">
    <citation type="submission" date="2023-12" db="EMBL/GenBank/DDBJ databases">
        <title>A high-quality genome assembly for Dillenia turbinata (Dilleniales).</title>
        <authorList>
            <person name="Chanderbali A."/>
        </authorList>
    </citation>
    <scope>NUCLEOTIDE SEQUENCE [LARGE SCALE GENOMIC DNA]</scope>
    <source>
        <strain evidence="12">LSX21</strain>
        <tissue evidence="12">Leaf</tissue>
    </source>
</reference>
<keyword evidence="6 8" id="KW-0067">ATP-binding</keyword>
<dbReference type="FunFam" id="3.30.200.20:FF:000039">
    <property type="entry name" value="receptor-like protein kinase FERONIA"/>
    <property type="match status" value="1"/>
</dbReference>
<keyword evidence="4 8" id="KW-0547">Nucleotide-binding</keyword>
<dbReference type="GO" id="GO:0005524">
    <property type="term" value="F:ATP binding"/>
    <property type="evidence" value="ECO:0007669"/>
    <property type="project" value="UniProtKB-UniRule"/>
</dbReference>
<dbReference type="AlphaFoldDB" id="A0AAN8VBS6"/>
<dbReference type="InterPro" id="IPR024788">
    <property type="entry name" value="Malectin-like_Carb-bd_dom"/>
</dbReference>
<dbReference type="EMBL" id="JBAMMX010000011">
    <property type="protein sequence ID" value="KAK6931270.1"/>
    <property type="molecule type" value="Genomic_DNA"/>
</dbReference>
<feature type="region of interest" description="Disordered" evidence="9">
    <location>
        <begin position="631"/>
        <end position="650"/>
    </location>
</feature>
<feature type="domain" description="Protein kinase" evidence="11">
    <location>
        <begin position="445"/>
        <end position="650"/>
    </location>
</feature>
<dbReference type="FunFam" id="2.60.120.430:FF:000007">
    <property type="entry name" value="FERONIA receptor-like kinase"/>
    <property type="match status" value="1"/>
</dbReference>
<evidence type="ECO:0000256" key="10">
    <source>
        <dbReference type="SAM" id="Phobius"/>
    </source>
</evidence>
<dbReference type="Pfam" id="PF12819">
    <property type="entry name" value="Malectin_like"/>
    <property type="match status" value="1"/>
</dbReference>